<sequence length="194" mass="21882">MPNGGSIRHPLEVFYKSPVKDIYCWNAIISGLTLYGNGYAALKLFDYMNDDCMKADDITFVWLLSACSNTGFVQEGCDVFSGLEKDCGITPKIEHYGCMVDLLGRFGLLDCAIKLIEVMPFEPTESILEALLSACIVHQDLETRERVIKLISTRAHYLSDGELMMSAGLYASCGQWEEAKRWRNMMNDAIRYAY</sequence>
<organism evidence="1 2">
    <name type="scientific">Melia azedarach</name>
    <name type="common">Chinaberry tree</name>
    <dbReference type="NCBI Taxonomy" id="155640"/>
    <lineage>
        <taxon>Eukaryota</taxon>
        <taxon>Viridiplantae</taxon>
        <taxon>Streptophyta</taxon>
        <taxon>Embryophyta</taxon>
        <taxon>Tracheophyta</taxon>
        <taxon>Spermatophyta</taxon>
        <taxon>Magnoliopsida</taxon>
        <taxon>eudicotyledons</taxon>
        <taxon>Gunneridae</taxon>
        <taxon>Pentapetalae</taxon>
        <taxon>rosids</taxon>
        <taxon>malvids</taxon>
        <taxon>Sapindales</taxon>
        <taxon>Meliaceae</taxon>
        <taxon>Melia</taxon>
    </lineage>
</organism>
<name>A0ACC1X9G4_MELAZ</name>
<evidence type="ECO:0000313" key="2">
    <source>
        <dbReference type="Proteomes" id="UP001164539"/>
    </source>
</evidence>
<accession>A0ACC1X9G4</accession>
<gene>
    <name evidence="1" type="ORF">OWV82_017832</name>
</gene>
<comment type="caution">
    <text evidence="1">The sequence shown here is derived from an EMBL/GenBank/DDBJ whole genome shotgun (WGS) entry which is preliminary data.</text>
</comment>
<proteinExistence type="predicted"/>
<dbReference type="Proteomes" id="UP001164539">
    <property type="component" value="Chromosome 10"/>
</dbReference>
<keyword evidence="2" id="KW-1185">Reference proteome</keyword>
<evidence type="ECO:0000313" key="1">
    <source>
        <dbReference type="EMBL" id="KAJ4707763.1"/>
    </source>
</evidence>
<dbReference type="EMBL" id="CM051403">
    <property type="protein sequence ID" value="KAJ4707763.1"/>
    <property type="molecule type" value="Genomic_DNA"/>
</dbReference>
<reference evidence="1 2" key="1">
    <citation type="journal article" date="2023" name="Science">
        <title>Complex scaffold remodeling in plant triterpene biosynthesis.</title>
        <authorList>
            <person name="De La Pena R."/>
            <person name="Hodgson H."/>
            <person name="Liu J.C."/>
            <person name="Stephenson M.J."/>
            <person name="Martin A.C."/>
            <person name="Owen C."/>
            <person name="Harkess A."/>
            <person name="Leebens-Mack J."/>
            <person name="Jimenez L.E."/>
            <person name="Osbourn A."/>
            <person name="Sattely E.S."/>
        </authorList>
    </citation>
    <scope>NUCLEOTIDE SEQUENCE [LARGE SCALE GENOMIC DNA]</scope>
    <source>
        <strain evidence="2">cv. JPN11</strain>
        <tissue evidence="1">Leaf</tissue>
    </source>
</reference>
<protein>
    <submittedName>
        <fullName evidence="1">Pentatricopeptide repeat-containing protein</fullName>
    </submittedName>
</protein>